<evidence type="ECO:0000259" key="7">
    <source>
        <dbReference type="PROSITE" id="PS50853"/>
    </source>
</evidence>
<proteinExistence type="predicted"/>
<comment type="caution">
    <text evidence="8">The sequence shown here is derived from an EMBL/GenBank/DDBJ whole genome shotgun (WGS) entry which is preliminary data.</text>
</comment>
<keyword evidence="9" id="KW-1185">Reference proteome</keyword>
<feature type="transmembrane region" description="Helical" evidence="5">
    <location>
        <begin position="917"/>
        <end position="942"/>
    </location>
</feature>
<keyword evidence="1 6" id="KW-0732">Signal</keyword>
<dbReference type="AlphaFoldDB" id="A0A9Q0LIG5"/>
<dbReference type="InterPro" id="IPR036116">
    <property type="entry name" value="FN3_sf"/>
</dbReference>
<dbReference type="InterPro" id="IPR028994">
    <property type="entry name" value="Integrin_alpha_N"/>
</dbReference>
<keyword evidence="2" id="KW-0677">Repeat</keyword>
<dbReference type="InterPro" id="IPR013783">
    <property type="entry name" value="Ig-like_fold"/>
</dbReference>
<keyword evidence="5" id="KW-1133">Transmembrane helix</keyword>
<dbReference type="Proteomes" id="UP001149090">
    <property type="component" value="Unassembled WGS sequence"/>
</dbReference>
<feature type="chain" id="PRO_5040297605" description="Fibronectin type-III domain-containing protein" evidence="6">
    <location>
        <begin position="23"/>
        <end position="972"/>
    </location>
</feature>
<dbReference type="PROSITE" id="PS50853">
    <property type="entry name" value="FN3"/>
    <property type="match status" value="2"/>
</dbReference>
<dbReference type="PANTHER" id="PTHR36220">
    <property type="entry name" value="UNNAMED PRODUCT"/>
    <property type="match status" value="1"/>
</dbReference>
<dbReference type="SUPFAM" id="SSF49265">
    <property type="entry name" value="Fibronectin type III"/>
    <property type="match status" value="2"/>
</dbReference>
<dbReference type="InterPro" id="IPR003961">
    <property type="entry name" value="FN3_dom"/>
</dbReference>
<feature type="signal peptide" evidence="6">
    <location>
        <begin position="1"/>
        <end position="22"/>
    </location>
</feature>
<evidence type="ECO:0000256" key="2">
    <source>
        <dbReference type="ARBA" id="ARBA00022737"/>
    </source>
</evidence>
<dbReference type="InterPro" id="IPR013517">
    <property type="entry name" value="FG-GAP"/>
</dbReference>
<dbReference type="PROSITE" id="PS51470">
    <property type="entry name" value="FG_GAP"/>
    <property type="match status" value="2"/>
</dbReference>
<dbReference type="EMBL" id="JAPDFW010000075">
    <property type="protein sequence ID" value="KAJ5073432.1"/>
    <property type="molecule type" value="Genomic_DNA"/>
</dbReference>
<evidence type="ECO:0000256" key="1">
    <source>
        <dbReference type="ARBA" id="ARBA00022729"/>
    </source>
</evidence>
<gene>
    <name evidence="8" type="ORF">M0811_08840</name>
</gene>
<keyword evidence="5" id="KW-0812">Transmembrane</keyword>
<protein>
    <recommendedName>
        <fullName evidence="7">Fibronectin type-III domain-containing protein</fullName>
    </recommendedName>
</protein>
<organism evidence="8 9">
    <name type="scientific">Anaeramoeba ignava</name>
    <name type="common">Anaerobic marine amoeba</name>
    <dbReference type="NCBI Taxonomy" id="1746090"/>
    <lineage>
        <taxon>Eukaryota</taxon>
        <taxon>Metamonada</taxon>
        <taxon>Anaeramoebidae</taxon>
        <taxon>Anaeramoeba</taxon>
    </lineage>
</organism>
<dbReference type="Gene3D" id="2.60.40.10">
    <property type="entry name" value="Immunoglobulins"/>
    <property type="match status" value="2"/>
</dbReference>
<evidence type="ECO:0000313" key="8">
    <source>
        <dbReference type="EMBL" id="KAJ5073432.1"/>
    </source>
</evidence>
<feature type="repeat" description="FG-GAP" evidence="4">
    <location>
        <begin position="148"/>
        <end position="202"/>
    </location>
</feature>
<evidence type="ECO:0000256" key="3">
    <source>
        <dbReference type="ARBA" id="ARBA00023180"/>
    </source>
</evidence>
<evidence type="ECO:0000313" key="9">
    <source>
        <dbReference type="Proteomes" id="UP001149090"/>
    </source>
</evidence>
<keyword evidence="5" id="KW-0472">Membrane</keyword>
<feature type="domain" description="Fibronectin type-III" evidence="7">
    <location>
        <begin position="624"/>
        <end position="717"/>
    </location>
</feature>
<dbReference type="CDD" id="cd00063">
    <property type="entry name" value="FN3"/>
    <property type="match status" value="1"/>
</dbReference>
<dbReference type="Gene3D" id="2.130.10.130">
    <property type="entry name" value="Integrin alpha, N-terminal"/>
    <property type="match status" value="3"/>
</dbReference>
<evidence type="ECO:0000256" key="6">
    <source>
        <dbReference type="SAM" id="SignalP"/>
    </source>
</evidence>
<reference evidence="8" key="1">
    <citation type="submission" date="2022-10" db="EMBL/GenBank/DDBJ databases">
        <title>Novel sulphate-reducing endosymbionts in the free-living metamonad Anaeramoeba.</title>
        <authorList>
            <person name="Jerlstrom-Hultqvist J."/>
            <person name="Cepicka I."/>
            <person name="Gallot-Lavallee L."/>
            <person name="Salas-Leiva D."/>
            <person name="Curtis B.A."/>
            <person name="Zahonova K."/>
            <person name="Pipaliya S."/>
            <person name="Dacks J."/>
            <person name="Roger A.J."/>
        </authorList>
    </citation>
    <scope>NUCLEOTIDE SEQUENCE</scope>
    <source>
        <strain evidence="8">BMAN</strain>
    </source>
</reference>
<evidence type="ECO:0000256" key="5">
    <source>
        <dbReference type="SAM" id="Phobius"/>
    </source>
</evidence>
<evidence type="ECO:0000256" key="4">
    <source>
        <dbReference type="PROSITE-ProRule" id="PRU00803"/>
    </source>
</evidence>
<feature type="repeat" description="FG-GAP" evidence="4">
    <location>
        <begin position="91"/>
        <end position="146"/>
    </location>
</feature>
<dbReference type="SMART" id="SM00191">
    <property type="entry name" value="Int_alpha"/>
    <property type="match status" value="5"/>
</dbReference>
<accession>A0A9Q0LIG5</accession>
<keyword evidence="3" id="KW-0325">Glycoprotein</keyword>
<dbReference type="PANTHER" id="PTHR36220:SF1">
    <property type="entry name" value="GAMMA TUBULIN COMPLEX COMPONENT C-TERMINAL DOMAIN-CONTAINING PROTEIN"/>
    <property type="match status" value="1"/>
</dbReference>
<dbReference type="InterPro" id="IPR013519">
    <property type="entry name" value="Int_alpha_beta-p"/>
</dbReference>
<dbReference type="Pfam" id="PF14312">
    <property type="entry name" value="FG-GAP_2"/>
    <property type="match status" value="6"/>
</dbReference>
<feature type="domain" description="Fibronectin type-III" evidence="7">
    <location>
        <begin position="521"/>
        <end position="623"/>
    </location>
</feature>
<dbReference type="SUPFAM" id="SSF69318">
    <property type="entry name" value="Integrin alpha N-terminal domain"/>
    <property type="match status" value="2"/>
</dbReference>
<dbReference type="OrthoDB" id="6381660at2759"/>
<name>A0A9Q0LIG5_ANAIG</name>
<sequence length="972" mass="110203">MIGLKRKLIICFLIINYQILLSFSIKENEEIYWKEKETLFSINGSSWDNFGSEVFVSENFTFIGSKVSINESNQEPGVYIYYQNGTNWIESSILNPNENQLQSHFGSSISSYQDYLVIGAYNQQVGQTRGQGQVYVFQNIDMNWIQKQILIANDGNLLEKFGYSVSIYQDFIAIGAPSDKVGDNSSQGKVYIFQNNGTNWIQKQILIANDGQEYDNFGWSLSISQNYIVIGAPSAKVGDNSFQGKAYIFQNNGTNWIQKQILIASDGQFSDYFGGSLSISQNYIVIGAVDAKVGDNFDQGKAYIFRNNGTDWIQKQILIASDGKTNEHFGWSVFIKNDQLIIGAHFAEVDGKSGQGKAYMFSLNQEYWEETIKLISEDGKEGDSFGNSVGISENYVIVGAYQASIGDNLKQGKAYIFDKIINPLIPQTILENCSSQFEGFECYWNQSSSEYDLFFQINYDSQNWNNILLPKQNGNVIWGEFNSTNYADIEGNSEYSIQIRGCISNSKFCGNSSNPINLTTRIGPIQELVVIPTNETINMEWQYPNVPIINSVPKISNYILSYFQKDEMNSSQIILSNTTNSYTLQNLQSISNYSISIFACRTNECKDEDEGEKTANWITTLFNAVSNLECSISNATEISCIWEEPQEISQSHPSYYNFSFRSEETNESGTFIISQNQYQIKLMETNTKYSIFVSACDSDSKCGITSSISIMTKIEAPEIINFTPQVEGILINFTKVEKAECFQISIDNGSNWERFNTLYLENENYVIGSKSNISGNILYNISIQGCPDSECKCENPGEKSVEIETKVKLGNVQNLKCEPFDLQFSCDWEKLQRDQGLEGYCVSFQNDSEYQFLSKENLSFKPNQNLPENTEYIFKIYASASDSKNQCFHDQFSGKDSFTLVKTKSDSQQNNDLSHSIIITTSIVVPFAVVLIVSIFLIVFFIKKRKTKRKQKEKIDIELENYDNLMKEDVMN</sequence>